<name>A0A8H6ZGW8_9AGAR</name>
<sequence>MAYNANACSNCGFANPNTPSDSYVALPDHLLQSNELPTDEEIAQIENAISDRKARVLLLDKTIVALQSSLEQHRRMRQAAADQISRGVAILSVVRRIPTDVLAEIFNWTVPDEARKHATNRCPWVLGRVCSRWRALSLALPELWTTIDRKLPLAMVKAHLDRSIPYPLTVELGFSDTGSVELLIACSSRWEVADVEMRAFMGPALGAVQGRIPVLRRLRYNDNNGFRSFGAFENAPALRDVALSGKASPLLPWGQLERLNLKLSNSAGLSQLWQAHNLVELSVTGRPHEPLSVANLMELPRLRTLLIKDGLFLESLSLPALEDLYVSMDVSSLPSFLQRSNCQLKKFTTDVQCVSASIIAVLEHTSSLVELRITAIQDVHLLLSRLTIPASEMTAYARPLVPALSALAISNVGDALACTQLVAMAESRRSSPVCAEPSLCVLDFIKWTGLNLHALETLAVLRERGFTIEWLTGPHSMDRYRSWRPSYP</sequence>
<evidence type="ECO:0008006" key="3">
    <source>
        <dbReference type="Google" id="ProtNLM"/>
    </source>
</evidence>
<dbReference type="Gene3D" id="3.80.10.10">
    <property type="entry name" value="Ribonuclease Inhibitor"/>
    <property type="match status" value="1"/>
</dbReference>
<dbReference type="EMBL" id="JACAZH010000002">
    <property type="protein sequence ID" value="KAF7375380.1"/>
    <property type="molecule type" value="Genomic_DNA"/>
</dbReference>
<dbReference type="AlphaFoldDB" id="A0A8H6ZGW8"/>
<proteinExistence type="predicted"/>
<protein>
    <recommendedName>
        <fullName evidence="3">F-box domain-containing protein</fullName>
    </recommendedName>
</protein>
<evidence type="ECO:0000313" key="2">
    <source>
        <dbReference type="Proteomes" id="UP000623467"/>
    </source>
</evidence>
<comment type="caution">
    <text evidence="1">The sequence shown here is derived from an EMBL/GenBank/DDBJ whole genome shotgun (WGS) entry which is preliminary data.</text>
</comment>
<reference evidence="1" key="1">
    <citation type="submission" date="2020-05" db="EMBL/GenBank/DDBJ databases">
        <title>Mycena genomes resolve the evolution of fungal bioluminescence.</title>
        <authorList>
            <person name="Tsai I.J."/>
        </authorList>
    </citation>
    <scope>NUCLEOTIDE SEQUENCE</scope>
    <source>
        <strain evidence="1">160909Yilan</strain>
    </source>
</reference>
<accession>A0A8H6ZGW8</accession>
<keyword evidence="2" id="KW-1185">Reference proteome</keyword>
<evidence type="ECO:0000313" key="1">
    <source>
        <dbReference type="EMBL" id="KAF7375380.1"/>
    </source>
</evidence>
<gene>
    <name evidence="1" type="ORF">MSAN_00425600</name>
</gene>
<dbReference type="OrthoDB" id="3365698at2759"/>
<dbReference type="SUPFAM" id="SSF52058">
    <property type="entry name" value="L domain-like"/>
    <property type="match status" value="1"/>
</dbReference>
<dbReference type="InterPro" id="IPR032675">
    <property type="entry name" value="LRR_dom_sf"/>
</dbReference>
<organism evidence="1 2">
    <name type="scientific">Mycena sanguinolenta</name>
    <dbReference type="NCBI Taxonomy" id="230812"/>
    <lineage>
        <taxon>Eukaryota</taxon>
        <taxon>Fungi</taxon>
        <taxon>Dikarya</taxon>
        <taxon>Basidiomycota</taxon>
        <taxon>Agaricomycotina</taxon>
        <taxon>Agaricomycetes</taxon>
        <taxon>Agaricomycetidae</taxon>
        <taxon>Agaricales</taxon>
        <taxon>Marasmiineae</taxon>
        <taxon>Mycenaceae</taxon>
        <taxon>Mycena</taxon>
    </lineage>
</organism>
<dbReference type="Proteomes" id="UP000623467">
    <property type="component" value="Unassembled WGS sequence"/>
</dbReference>